<evidence type="ECO:0000313" key="10">
    <source>
        <dbReference type="EMBL" id="TDT34493.1"/>
    </source>
</evidence>
<dbReference type="EMBL" id="SOAW01000001">
    <property type="protein sequence ID" value="TDT34493.1"/>
    <property type="molecule type" value="Genomic_DNA"/>
</dbReference>
<feature type="transmembrane region" description="Helical" evidence="7">
    <location>
        <begin position="360"/>
        <end position="381"/>
    </location>
</feature>
<evidence type="ECO:0000259" key="9">
    <source>
        <dbReference type="Pfam" id="PF22366"/>
    </source>
</evidence>
<evidence type="ECO:0000256" key="5">
    <source>
        <dbReference type="ARBA" id="ARBA00023002"/>
    </source>
</evidence>
<keyword evidence="4" id="KW-0274">FAD</keyword>
<comment type="similarity">
    <text evidence="2">Belongs to the NADH dehydrogenase family.</text>
</comment>
<dbReference type="InterPro" id="IPR051169">
    <property type="entry name" value="NADH-Q_oxidoreductase"/>
</dbReference>
<dbReference type="SUPFAM" id="SSF51905">
    <property type="entry name" value="FAD/NAD(P)-binding domain"/>
    <property type="match status" value="1"/>
</dbReference>
<dbReference type="Gene3D" id="3.50.50.100">
    <property type="match status" value="1"/>
</dbReference>
<dbReference type="RefSeq" id="WP_133754856.1">
    <property type="nucleotide sequence ID" value="NZ_SOAW01000001.1"/>
</dbReference>
<dbReference type="GO" id="GO:0019646">
    <property type="term" value="P:aerobic electron transport chain"/>
    <property type="evidence" value="ECO:0007669"/>
    <property type="project" value="TreeGrafter"/>
</dbReference>
<evidence type="ECO:0000256" key="7">
    <source>
        <dbReference type="SAM" id="Phobius"/>
    </source>
</evidence>
<evidence type="ECO:0000256" key="1">
    <source>
        <dbReference type="ARBA" id="ARBA00001974"/>
    </source>
</evidence>
<dbReference type="Pfam" id="PF07992">
    <property type="entry name" value="Pyr_redox_2"/>
    <property type="match status" value="1"/>
</dbReference>
<dbReference type="Pfam" id="PF22366">
    <property type="entry name" value="NDH2_C"/>
    <property type="match status" value="1"/>
</dbReference>
<evidence type="ECO:0000259" key="8">
    <source>
        <dbReference type="Pfam" id="PF07992"/>
    </source>
</evidence>
<evidence type="ECO:0000256" key="2">
    <source>
        <dbReference type="ARBA" id="ARBA00005272"/>
    </source>
</evidence>
<evidence type="ECO:0000256" key="4">
    <source>
        <dbReference type="ARBA" id="ARBA00022827"/>
    </source>
</evidence>
<dbReference type="InterPro" id="IPR023753">
    <property type="entry name" value="FAD/NAD-binding_dom"/>
</dbReference>
<name>A0A4R7JCT8_9ACTN</name>
<dbReference type="OrthoDB" id="9781621at2"/>
<dbReference type="Proteomes" id="UP000295371">
    <property type="component" value="Unassembled WGS sequence"/>
</dbReference>
<dbReference type="InterPro" id="IPR036188">
    <property type="entry name" value="FAD/NAD-bd_sf"/>
</dbReference>
<evidence type="ECO:0000313" key="11">
    <source>
        <dbReference type="Proteomes" id="UP000295371"/>
    </source>
</evidence>
<keyword evidence="11" id="KW-1185">Reference proteome</keyword>
<sequence>MVNKSAHVVIVGAGFGGISAAHELAKSGFRVTIVDKNPYTTFLPLLYQVATGGVNPGDVTYSLRLFAAKQKGHVRVRRAAVTGIDKVNRLVQVDDGPDLTYDYLVIATGVTANFFGIPGAAEYSRTLYTRTGSIVVRDMIYGGMEDVADGGRKSFDVIVVGGGPTGVEMAGTLAEMKTIGIPKAYPEITPDQMNVTLVEMAPQLLTPFAKNLQEYTLKQLDDRGVDVRLNTAISSVHADHVELKDGTQLPADLVIWGAGIGGYDVVGEWDLPLGRGKRIEVEPSMLVVGEDRIFAVGDCAVITTDPLPQLAQPAIQQGAFVGKQVERLASGEPLASFSYKNKGIMATIGKAAAVAEFPNGWTVTGFPAWVLWVVVHLFFLLGNRNRVMSMINLAARYSFGSKSSATIVGDPLSPPSETALAERKEAQEKAKLEARRKHEEQAEPQHG</sequence>
<dbReference type="AlphaFoldDB" id="A0A4R7JCT8"/>
<reference evidence="10 11" key="1">
    <citation type="submission" date="2019-03" db="EMBL/GenBank/DDBJ databases">
        <title>Genomic Encyclopedia of Archaeal and Bacterial Type Strains, Phase II (KMG-II): from individual species to whole genera.</title>
        <authorList>
            <person name="Goeker M."/>
        </authorList>
    </citation>
    <scope>NUCLEOTIDE SEQUENCE [LARGE SCALE GENOMIC DNA]</scope>
    <source>
        <strain evidence="10 11">DSM 24323</strain>
    </source>
</reference>
<comment type="cofactor">
    <cofactor evidence="1">
        <name>FAD</name>
        <dbReference type="ChEBI" id="CHEBI:57692"/>
    </cofactor>
</comment>
<dbReference type="InterPro" id="IPR054585">
    <property type="entry name" value="NDH2-like_C"/>
</dbReference>
<dbReference type="PRINTS" id="PR00368">
    <property type="entry name" value="FADPNR"/>
</dbReference>
<dbReference type="PRINTS" id="PR00411">
    <property type="entry name" value="PNDRDTASEI"/>
</dbReference>
<keyword evidence="7" id="KW-0472">Membrane</keyword>
<comment type="caution">
    <text evidence="10">The sequence shown here is derived from an EMBL/GenBank/DDBJ whole genome shotgun (WGS) entry which is preliminary data.</text>
</comment>
<protein>
    <submittedName>
        <fullName evidence="10">NADH dehydrogenase</fullName>
    </submittedName>
</protein>
<keyword evidence="7" id="KW-1133">Transmembrane helix</keyword>
<proteinExistence type="inferred from homology"/>
<feature type="domain" description="External alternative NADH-ubiquinone oxidoreductase-like C-terminal" evidence="9">
    <location>
        <begin position="342"/>
        <end position="400"/>
    </location>
</feature>
<dbReference type="GO" id="GO:0003955">
    <property type="term" value="F:NAD(P)H dehydrogenase (quinone) activity"/>
    <property type="evidence" value="ECO:0007669"/>
    <property type="project" value="TreeGrafter"/>
</dbReference>
<evidence type="ECO:0000256" key="6">
    <source>
        <dbReference type="SAM" id="MobiDB-lite"/>
    </source>
</evidence>
<dbReference type="PANTHER" id="PTHR42913">
    <property type="entry name" value="APOPTOSIS-INDUCING FACTOR 1"/>
    <property type="match status" value="1"/>
</dbReference>
<organism evidence="10 11">
    <name type="scientific">Naumannella halotolerans</name>
    <dbReference type="NCBI Taxonomy" id="993414"/>
    <lineage>
        <taxon>Bacteria</taxon>
        <taxon>Bacillati</taxon>
        <taxon>Actinomycetota</taxon>
        <taxon>Actinomycetes</taxon>
        <taxon>Propionibacteriales</taxon>
        <taxon>Propionibacteriaceae</taxon>
        <taxon>Naumannella</taxon>
    </lineage>
</organism>
<dbReference type="PANTHER" id="PTHR42913:SF3">
    <property type="entry name" value="64 KDA MITOCHONDRIAL NADH DEHYDROGENASE (EUROFUNG)"/>
    <property type="match status" value="1"/>
</dbReference>
<accession>A0A4R7JCT8</accession>
<keyword evidence="3" id="KW-0285">Flavoprotein</keyword>
<feature type="region of interest" description="Disordered" evidence="6">
    <location>
        <begin position="407"/>
        <end position="447"/>
    </location>
</feature>
<feature type="compositionally biased region" description="Basic and acidic residues" evidence="6">
    <location>
        <begin position="420"/>
        <end position="447"/>
    </location>
</feature>
<keyword evidence="5" id="KW-0560">Oxidoreductase</keyword>
<evidence type="ECO:0000256" key="3">
    <source>
        <dbReference type="ARBA" id="ARBA00022630"/>
    </source>
</evidence>
<keyword evidence="7" id="KW-0812">Transmembrane</keyword>
<gene>
    <name evidence="10" type="ORF">CLV29_2163</name>
</gene>
<feature type="domain" description="FAD/NAD(P)-binding" evidence="8">
    <location>
        <begin position="7"/>
        <end position="318"/>
    </location>
</feature>